<dbReference type="EMBL" id="ML993590">
    <property type="protein sequence ID" value="KAF2168521.1"/>
    <property type="molecule type" value="Genomic_DNA"/>
</dbReference>
<dbReference type="Pfam" id="PF00743">
    <property type="entry name" value="FMO-like"/>
    <property type="match status" value="2"/>
</dbReference>
<keyword evidence="7" id="KW-1185">Reference proteome</keyword>
<sequence length="481" mass="54253">MVEGKAIRRVAVIGAGPAGIISIDALVQEKAFDVVRVFERRCEAGGCWSADAGPPPKIHDVHSLGTRTADKPLKVPERLPAYTPKFSQIRFHEATVYPYLETNVDHRAMKFEDEPIPDEVTGLSVSIYGPNTPFRHWGVIQGYLKGLLQRHDYEDLVSYNTCVELVEKVGDEWRVVLRKEGKVREYWWEERFDAAVVASGHYSVPYVPQTAGLNEWVRTRPGSILHSKHFRGRDQFKDKRVVVVGKSVSAADIAVDLTSVALKPVHAITIGHTANGYFGDEAFNHPDILNHPSIQRVDPSTGTVHLLDGTTIPNIDHIIFGTGYTWTLPFLPSLPTRNNRIPNLYLHVIHTSDPTLLFIGAVQAGLTFKIFQWQAVLAARLLAGRAKPLPSLQHMQDWEEERIKLKGDGPKFGLVWPDFEGYFEAVRALAGTEGPGRKLPRWRGEWMEVFMEGRELRKGFWRRLNEEARKRKGKGEVRAVL</sequence>
<dbReference type="Proteomes" id="UP000799537">
    <property type="component" value="Unassembled WGS sequence"/>
</dbReference>
<dbReference type="GO" id="GO:0050661">
    <property type="term" value="F:NADP binding"/>
    <property type="evidence" value="ECO:0007669"/>
    <property type="project" value="InterPro"/>
</dbReference>
<evidence type="ECO:0000256" key="5">
    <source>
        <dbReference type="ARBA" id="ARBA00023002"/>
    </source>
</evidence>
<keyword evidence="3" id="KW-0274">FAD</keyword>
<dbReference type="PIRSF" id="PIRSF000332">
    <property type="entry name" value="FMO"/>
    <property type="match status" value="1"/>
</dbReference>
<protein>
    <recommendedName>
        <fullName evidence="8">FAD/NAD(P)-binding domain-containing protein</fullName>
    </recommendedName>
</protein>
<dbReference type="GO" id="GO:0050660">
    <property type="term" value="F:flavin adenine dinucleotide binding"/>
    <property type="evidence" value="ECO:0007669"/>
    <property type="project" value="InterPro"/>
</dbReference>
<evidence type="ECO:0000256" key="2">
    <source>
        <dbReference type="ARBA" id="ARBA00022630"/>
    </source>
</evidence>
<dbReference type="AlphaFoldDB" id="A0A6A6CNA1"/>
<comment type="similarity">
    <text evidence="1">Belongs to the FMO family.</text>
</comment>
<keyword evidence="5" id="KW-0560">Oxidoreductase</keyword>
<keyword evidence="4" id="KW-0521">NADP</keyword>
<evidence type="ECO:0008006" key="8">
    <source>
        <dbReference type="Google" id="ProtNLM"/>
    </source>
</evidence>
<evidence type="ECO:0000313" key="7">
    <source>
        <dbReference type="Proteomes" id="UP000799537"/>
    </source>
</evidence>
<evidence type="ECO:0000256" key="4">
    <source>
        <dbReference type="ARBA" id="ARBA00022857"/>
    </source>
</evidence>
<proteinExistence type="inferred from homology"/>
<dbReference type="InterPro" id="IPR036188">
    <property type="entry name" value="FAD/NAD-bd_sf"/>
</dbReference>
<dbReference type="RefSeq" id="XP_033669410.1">
    <property type="nucleotide sequence ID" value="XM_033805781.1"/>
</dbReference>
<dbReference type="OrthoDB" id="66881at2759"/>
<dbReference type="PRINTS" id="PR00419">
    <property type="entry name" value="ADXRDTASE"/>
</dbReference>
<organism evidence="6 7">
    <name type="scientific">Zasmidium cellare ATCC 36951</name>
    <dbReference type="NCBI Taxonomy" id="1080233"/>
    <lineage>
        <taxon>Eukaryota</taxon>
        <taxon>Fungi</taxon>
        <taxon>Dikarya</taxon>
        <taxon>Ascomycota</taxon>
        <taxon>Pezizomycotina</taxon>
        <taxon>Dothideomycetes</taxon>
        <taxon>Dothideomycetidae</taxon>
        <taxon>Mycosphaerellales</taxon>
        <taxon>Mycosphaerellaceae</taxon>
        <taxon>Zasmidium</taxon>
    </lineage>
</organism>
<dbReference type="SUPFAM" id="SSF51905">
    <property type="entry name" value="FAD/NAD(P)-binding domain"/>
    <property type="match status" value="2"/>
</dbReference>
<name>A0A6A6CNA1_ZASCE</name>
<evidence type="ECO:0000256" key="1">
    <source>
        <dbReference type="ARBA" id="ARBA00009183"/>
    </source>
</evidence>
<evidence type="ECO:0000313" key="6">
    <source>
        <dbReference type="EMBL" id="KAF2168521.1"/>
    </source>
</evidence>
<dbReference type="InterPro" id="IPR000960">
    <property type="entry name" value="Flavin_mOase"/>
</dbReference>
<dbReference type="InterPro" id="IPR020946">
    <property type="entry name" value="Flavin_mOase-like"/>
</dbReference>
<evidence type="ECO:0000256" key="3">
    <source>
        <dbReference type="ARBA" id="ARBA00022827"/>
    </source>
</evidence>
<dbReference type="Gene3D" id="3.50.50.60">
    <property type="entry name" value="FAD/NAD(P)-binding domain"/>
    <property type="match status" value="2"/>
</dbReference>
<dbReference type="GO" id="GO:0004499">
    <property type="term" value="F:N,N-dimethylaniline monooxygenase activity"/>
    <property type="evidence" value="ECO:0007669"/>
    <property type="project" value="InterPro"/>
</dbReference>
<dbReference type="GeneID" id="54559053"/>
<gene>
    <name evidence="6" type="ORF">M409DRAFT_21271</name>
</gene>
<reference evidence="6" key="1">
    <citation type="journal article" date="2020" name="Stud. Mycol.">
        <title>101 Dothideomycetes genomes: a test case for predicting lifestyles and emergence of pathogens.</title>
        <authorList>
            <person name="Haridas S."/>
            <person name="Albert R."/>
            <person name="Binder M."/>
            <person name="Bloem J."/>
            <person name="Labutti K."/>
            <person name="Salamov A."/>
            <person name="Andreopoulos B."/>
            <person name="Baker S."/>
            <person name="Barry K."/>
            <person name="Bills G."/>
            <person name="Bluhm B."/>
            <person name="Cannon C."/>
            <person name="Castanera R."/>
            <person name="Culley D."/>
            <person name="Daum C."/>
            <person name="Ezra D."/>
            <person name="Gonzalez J."/>
            <person name="Henrissat B."/>
            <person name="Kuo A."/>
            <person name="Liang C."/>
            <person name="Lipzen A."/>
            <person name="Lutzoni F."/>
            <person name="Magnuson J."/>
            <person name="Mondo S."/>
            <person name="Nolan M."/>
            <person name="Ohm R."/>
            <person name="Pangilinan J."/>
            <person name="Park H.-J."/>
            <person name="Ramirez L."/>
            <person name="Alfaro M."/>
            <person name="Sun H."/>
            <person name="Tritt A."/>
            <person name="Yoshinaga Y."/>
            <person name="Zwiers L.-H."/>
            <person name="Turgeon B."/>
            <person name="Goodwin S."/>
            <person name="Spatafora J."/>
            <person name="Crous P."/>
            <person name="Grigoriev I."/>
        </authorList>
    </citation>
    <scope>NUCLEOTIDE SEQUENCE</scope>
    <source>
        <strain evidence="6">ATCC 36951</strain>
    </source>
</reference>
<dbReference type="InterPro" id="IPR050346">
    <property type="entry name" value="FMO-like"/>
</dbReference>
<dbReference type="PANTHER" id="PTHR23023">
    <property type="entry name" value="DIMETHYLANILINE MONOOXYGENASE"/>
    <property type="match status" value="1"/>
</dbReference>
<accession>A0A6A6CNA1</accession>
<keyword evidence="2" id="KW-0285">Flavoprotein</keyword>